<gene>
    <name evidence="2" type="ORF">J2I48_16465</name>
</gene>
<name>A0A939JYY9_9BACT</name>
<dbReference type="InterPro" id="IPR010982">
    <property type="entry name" value="Lambda_DNA-bd_dom_sf"/>
</dbReference>
<dbReference type="AlphaFoldDB" id="A0A939JYY9"/>
<dbReference type="RefSeq" id="WP_207336569.1">
    <property type="nucleotide sequence ID" value="NZ_JAFMYU010000013.1"/>
</dbReference>
<keyword evidence="3" id="KW-1185">Reference proteome</keyword>
<evidence type="ECO:0000259" key="1">
    <source>
        <dbReference type="PROSITE" id="PS50943"/>
    </source>
</evidence>
<dbReference type="Proteomes" id="UP000664795">
    <property type="component" value="Unassembled WGS sequence"/>
</dbReference>
<accession>A0A939JYY9</accession>
<feature type="domain" description="HTH cro/C1-type" evidence="1">
    <location>
        <begin position="7"/>
        <end position="60"/>
    </location>
</feature>
<reference evidence="2 3" key="1">
    <citation type="submission" date="2021-03" db="EMBL/GenBank/DDBJ databases">
        <title>Fibrella sp. HMF5036 genome sequencing and assembly.</title>
        <authorList>
            <person name="Kang H."/>
            <person name="Kim H."/>
            <person name="Bae S."/>
            <person name="Joh K."/>
        </authorList>
    </citation>
    <scope>NUCLEOTIDE SEQUENCE [LARGE SCALE GENOMIC DNA]</scope>
    <source>
        <strain evidence="2 3">HMF5036</strain>
    </source>
</reference>
<proteinExistence type="predicted"/>
<evidence type="ECO:0000313" key="2">
    <source>
        <dbReference type="EMBL" id="MBO0932604.1"/>
    </source>
</evidence>
<dbReference type="PROSITE" id="PS50943">
    <property type="entry name" value="HTH_CROC1"/>
    <property type="match status" value="1"/>
</dbReference>
<sequence length="119" mass="13687">MALANCVKRCRLDKGYSQEYMADSLCMSQPTYSRVEHNDRECEKKIDQLAAIFGISADALRTYTVNIDGSQDILIDSRLQQELMQHRAIIAVKDEEISFLRRQLDQLQSFLKTTLRGRG</sequence>
<dbReference type="InterPro" id="IPR001387">
    <property type="entry name" value="Cro/C1-type_HTH"/>
</dbReference>
<dbReference type="EMBL" id="JAFMYU010000013">
    <property type="protein sequence ID" value="MBO0932604.1"/>
    <property type="molecule type" value="Genomic_DNA"/>
</dbReference>
<evidence type="ECO:0000313" key="3">
    <source>
        <dbReference type="Proteomes" id="UP000664795"/>
    </source>
</evidence>
<dbReference type="Gene3D" id="1.10.260.40">
    <property type="entry name" value="lambda repressor-like DNA-binding domains"/>
    <property type="match status" value="1"/>
</dbReference>
<dbReference type="Pfam" id="PF01381">
    <property type="entry name" value="HTH_3"/>
    <property type="match status" value="1"/>
</dbReference>
<comment type="caution">
    <text evidence="2">The sequence shown here is derived from an EMBL/GenBank/DDBJ whole genome shotgun (WGS) entry which is preliminary data.</text>
</comment>
<dbReference type="CDD" id="cd00093">
    <property type="entry name" value="HTH_XRE"/>
    <property type="match status" value="1"/>
</dbReference>
<protein>
    <submittedName>
        <fullName evidence="2">Helix-turn-helix transcriptional regulator</fullName>
    </submittedName>
</protein>
<dbReference type="SMART" id="SM00530">
    <property type="entry name" value="HTH_XRE"/>
    <property type="match status" value="1"/>
</dbReference>
<organism evidence="2 3">
    <name type="scientific">Fibrella aquatilis</name>
    <dbReference type="NCBI Taxonomy" id="2817059"/>
    <lineage>
        <taxon>Bacteria</taxon>
        <taxon>Pseudomonadati</taxon>
        <taxon>Bacteroidota</taxon>
        <taxon>Cytophagia</taxon>
        <taxon>Cytophagales</taxon>
        <taxon>Spirosomataceae</taxon>
        <taxon>Fibrella</taxon>
    </lineage>
</organism>
<dbReference type="GO" id="GO:0003677">
    <property type="term" value="F:DNA binding"/>
    <property type="evidence" value="ECO:0007669"/>
    <property type="project" value="InterPro"/>
</dbReference>
<dbReference type="SUPFAM" id="SSF47413">
    <property type="entry name" value="lambda repressor-like DNA-binding domains"/>
    <property type="match status" value="1"/>
</dbReference>